<comment type="caution">
    <text evidence="2">The sequence shown here is derived from an EMBL/GenBank/DDBJ whole genome shotgun (WGS) entry which is preliminary data.</text>
</comment>
<dbReference type="GO" id="GO:0004519">
    <property type="term" value="F:endonuclease activity"/>
    <property type="evidence" value="ECO:0007669"/>
    <property type="project" value="UniProtKB-KW"/>
</dbReference>
<dbReference type="SUPFAM" id="SSF56219">
    <property type="entry name" value="DNase I-like"/>
    <property type="match status" value="1"/>
</dbReference>
<dbReference type="Proteomes" id="UP001550739">
    <property type="component" value="Unassembled WGS sequence"/>
</dbReference>
<evidence type="ECO:0000313" key="3">
    <source>
        <dbReference type="Proteomes" id="UP001550739"/>
    </source>
</evidence>
<dbReference type="Pfam" id="PF03372">
    <property type="entry name" value="Exo_endo_phos"/>
    <property type="match status" value="1"/>
</dbReference>
<proteinExistence type="predicted"/>
<dbReference type="InterPro" id="IPR036691">
    <property type="entry name" value="Endo/exonu/phosph_ase_sf"/>
</dbReference>
<dbReference type="Gene3D" id="3.60.10.10">
    <property type="entry name" value="Endonuclease/exonuclease/phosphatase"/>
    <property type="match status" value="1"/>
</dbReference>
<keyword evidence="3" id="KW-1185">Reference proteome</keyword>
<keyword evidence="2" id="KW-0255">Endonuclease</keyword>
<sequence length="282" mass="29875">MSVAAAPAHASPSTHTFEIGTFNMAGGNGDYFGEDGDYDSEDAVSALAASIKDRSPAFVTVQESCSAWLSDLDSRLDGYSYAFSAVVSGGGSTASCKEDGAGEFGNAVIFKDGLGFDAGAAVGHSLGSPAGEEQREMLCVPSAFLSTVACSAHLSVNSASARETELGNALDILNDAYGSYTHFLGGDFNATPLSDELDQIYHEDYGWGAEGKYQEVDSRCGEDMSYPLGANCRTGESTHGPWFWREKIDYIFVSADPVTVDWADVTSAKYSDHDPLWASVTY</sequence>
<dbReference type="InterPro" id="IPR005135">
    <property type="entry name" value="Endo/exonuclease/phosphatase"/>
</dbReference>
<dbReference type="EMBL" id="JBEZVE010000012">
    <property type="protein sequence ID" value="MEU3783396.1"/>
    <property type="molecule type" value="Genomic_DNA"/>
</dbReference>
<dbReference type="RefSeq" id="WP_361704547.1">
    <property type="nucleotide sequence ID" value="NZ_JBEZVE010000012.1"/>
</dbReference>
<evidence type="ECO:0000259" key="1">
    <source>
        <dbReference type="Pfam" id="PF03372"/>
    </source>
</evidence>
<protein>
    <submittedName>
        <fullName evidence="2">Endonuclease/exonuclease/phosphatase family protein</fullName>
    </submittedName>
</protein>
<organism evidence="2 3">
    <name type="scientific">Streptomyces sp. 900129855</name>
    <dbReference type="NCBI Taxonomy" id="3155129"/>
    <lineage>
        <taxon>Bacteria</taxon>
        <taxon>Bacillati</taxon>
        <taxon>Actinomycetota</taxon>
        <taxon>Actinomycetes</taxon>
        <taxon>Kitasatosporales</taxon>
        <taxon>Streptomycetaceae</taxon>
        <taxon>Streptomyces</taxon>
    </lineage>
</organism>
<keyword evidence="2" id="KW-0540">Nuclease</keyword>
<name>A0ABV2ZLG3_9ACTN</name>
<feature type="domain" description="Endonuclease/exonuclease/phosphatase" evidence="1">
    <location>
        <begin position="20"/>
        <end position="273"/>
    </location>
</feature>
<keyword evidence="2" id="KW-0378">Hydrolase</keyword>
<accession>A0ABV2ZLG3</accession>
<reference evidence="2 3" key="1">
    <citation type="submission" date="2024-06" db="EMBL/GenBank/DDBJ databases">
        <title>The Natural Products Discovery Center: Release of the First 8490 Sequenced Strains for Exploring Actinobacteria Biosynthetic Diversity.</title>
        <authorList>
            <person name="Kalkreuter E."/>
            <person name="Kautsar S.A."/>
            <person name="Yang D."/>
            <person name="Bader C.D."/>
            <person name="Teijaro C.N."/>
            <person name="Fluegel L."/>
            <person name="Davis C.M."/>
            <person name="Simpson J.R."/>
            <person name="Lauterbach L."/>
            <person name="Steele A.D."/>
            <person name="Gui C."/>
            <person name="Meng S."/>
            <person name="Li G."/>
            <person name="Viehrig K."/>
            <person name="Ye F."/>
            <person name="Su P."/>
            <person name="Kiefer A.F."/>
            <person name="Nichols A."/>
            <person name="Cepeda A.J."/>
            <person name="Yan W."/>
            <person name="Fan B."/>
            <person name="Jiang Y."/>
            <person name="Adhikari A."/>
            <person name="Zheng C.-J."/>
            <person name="Schuster L."/>
            <person name="Cowan T.M."/>
            <person name="Smanski M.J."/>
            <person name="Chevrette M.G."/>
            <person name="De Carvalho L.P.S."/>
            <person name="Shen B."/>
        </authorList>
    </citation>
    <scope>NUCLEOTIDE SEQUENCE [LARGE SCALE GENOMIC DNA]</scope>
    <source>
        <strain evidence="2 3">NPDC033843</strain>
    </source>
</reference>
<evidence type="ECO:0000313" key="2">
    <source>
        <dbReference type="EMBL" id="MEU3783396.1"/>
    </source>
</evidence>
<gene>
    <name evidence="2" type="ORF">AB0E89_23090</name>
</gene>